<dbReference type="PANTHER" id="PTHR37299">
    <property type="entry name" value="TRANSCRIPTIONAL REGULATOR-RELATED"/>
    <property type="match status" value="1"/>
</dbReference>
<dbReference type="InterPro" id="IPR007492">
    <property type="entry name" value="LytTR_DNA-bd_dom"/>
</dbReference>
<dbReference type="GO" id="GO:0000156">
    <property type="term" value="F:phosphorelay response regulator activity"/>
    <property type="evidence" value="ECO:0007669"/>
    <property type="project" value="InterPro"/>
</dbReference>
<dbReference type="AlphaFoldDB" id="A0A2S7T9G8"/>
<dbReference type="PANTHER" id="PTHR37299:SF1">
    <property type="entry name" value="STAGE 0 SPORULATION PROTEIN A HOMOLOG"/>
    <property type="match status" value="1"/>
</dbReference>
<keyword evidence="4" id="KW-0238">DNA-binding</keyword>
<dbReference type="SUPFAM" id="SSF52172">
    <property type="entry name" value="CheY-like"/>
    <property type="match status" value="1"/>
</dbReference>
<dbReference type="Pfam" id="PF04397">
    <property type="entry name" value="LytTR"/>
    <property type="match status" value="1"/>
</dbReference>
<accession>A0A2S7T9G8</accession>
<dbReference type="SMART" id="SM00448">
    <property type="entry name" value="REC"/>
    <property type="match status" value="1"/>
</dbReference>
<evidence type="ECO:0000259" key="2">
    <source>
        <dbReference type="PROSITE" id="PS50110"/>
    </source>
</evidence>
<dbReference type="InterPro" id="IPR046947">
    <property type="entry name" value="LytR-like"/>
</dbReference>
<dbReference type="PROSITE" id="PS50930">
    <property type="entry name" value="HTH_LYTTR"/>
    <property type="match status" value="1"/>
</dbReference>
<dbReference type="Gene3D" id="3.40.50.2300">
    <property type="match status" value="1"/>
</dbReference>
<reference evidence="5" key="1">
    <citation type="submission" date="2016-11" db="EMBL/GenBank/DDBJ databases">
        <title>Trade-off between light-utilization and light-protection in marine flavobacteria.</title>
        <authorList>
            <person name="Kumagai Y."/>
            <person name="Yoshizawa S."/>
            <person name="Kogure K."/>
        </authorList>
    </citation>
    <scope>NUCLEOTIDE SEQUENCE [LARGE SCALE GENOMIC DNA]</scope>
    <source>
        <strain evidence="5">SG-18</strain>
    </source>
</reference>
<feature type="domain" description="HTH LytTR-type" evidence="3">
    <location>
        <begin position="145"/>
        <end position="251"/>
    </location>
</feature>
<feature type="modified residue" description="4-aspartylphosphate" evidence="1">
    <location>
        <position position="55"/>
    </location>
</feature>
<name>A0A2S7T9G8_9FLAO</name>
<evidence type="ECO:0000313" key="5">
    <source>
        <dbReference type="Proteomes" id="UP000239366"/>
    </source>
</evidence>
<feature type="domain" description="Response regulatory" evidence="2">
    <location>
        <begin position="2"/>
        <end position="115"/>
    </location>
</feature>
<keyword evidence="5" id="KW-1185">Reference proteome</keyword>
<dbReference type="OrthoDB" id="2168082at2"/>
<dbReference type="Gene3D" id="2.40.50.1020">
    <property type="entry name" value="LytTr DNA-binding domain"/>
    <property type="match status" value="1"/>
</dbReference>
<sequence>MKVLIVEDEIRAASQLQGLLKEVGFSYELLGILDTVEDAVSWFKSNAQPDLVFMDVQLADGISFEIFGAIQTEAPIIFTTAFDEYALRAFKVNSVDYLLKPVKKEELKAAIDKFEKAKPRELQPDQSVLQELLKSLQSPQKRKGILAREGKSMVQVGVDELLYAYSEEGITFGMTADRRFIIDETIEEFFASLSPTDFYQINRGQLVARDAILKIHPYFNNRLLLEMKNGKDHEFLVSRPRSADFRKWLNQ</sequence>
<protein>
    <submittedName>
        <fullName evidence="4">DNA-binding response regulator</fullName>
    </submittedName>
</protein>
<dbReference type="InterPro" id="IPR011006">
    <property type="entry name" value="CheY-like_superfamily"/>
</dbReference>
<organism evidence="4 5">
    <name type="scientific">Aureicoccus marinus</name>
    <dbReference type="NCBI Taxonomy" id="754435"/>
    <lineage>
        <taxon>Bacteria</taxon>
        <taxon>Pseudomonadati</taxon>
        <taxon>Bacteroidota</taxon>
        <taxon>Flavobacteriia</taxon>
        <taxon>Flavobacteriales</taxon>
        <taxon>Flavobacteriaceae</taxon>
        <taxon>Aureicoccus</taxon>
    </lineage>
</organism>
<keyword evidence="1" id="KW-0597">Phosphoprotein</keyword>
<dbReference type="RefSeq" id="WP_105001785.1">
    <property type="nucleotide sequence ID" value="NZ_MQVX01000001.1"/>
</dbReference>
<dbReference type="FunFam" id="3.40.50.2300:FF:000361">
    <property type="entry name" value="Two-component system response regulator"/>
    <property type="match status" value="1"/>
</dbReference>
<dbReference type="SMART" id="SM00850">
    <property type="entry name" value="LytTR"/>
    <property type="match status" value="1"/>
</dbReference>
<dbReference type="GO" id="GO:0003677">
    <property type="term" value="F:DNA binding"/>
    <property type="evidence" value="ECO:0007669"/>
    <property type="project" value="UniProtKB-KW"/>
</dbReference>
<dbReference type="Pfam" id="PF00072">
    <property type="entry name" value="Response_reg"/>
    <property type="match status" value="1"/>
</dbReference>
<dbReference type="Proteomes" id="UP000239366">
    <property type="component" value="Unassembled WGS sequence"/>
</dbReference>
<dbReference type="PROSITE" id="PS50110">
    <property type="entry name" value="RESPONSE_REGULATORY"/>
    <property type="match status" value="1"/>
</dbReference>
<gene>
    <name evidence="4" type="ORF">BST99_10610</name>
</gene>
<evidence type="ECO:0000313" key="4">
    <source>
        <dbReference type="EMBL" id="PQJ16116.1"/>
    </source>
</evidence>
<evidence type="ECO:0000259" key="3">
    <source>
        <dbReference type="PROSITE" id="PS50930"/>
    </source>
</evidence>
<comment type="caution">
    <text evidence="4">The sequence shown here is derived from an EMBL/GenBank/DDBJ whole genome shotgun (WGS) entry which is preliminary data.</text>
</comment>
<dbReference type="EMBL" id="MQVX01000001">
    <property type="protein sequence ID" value="PQJ16116.1"/>
    <property type="molecule type" value="Genomic_DNA"/>
</dbReference>
<dbReference type="InterPro" id="IPR001789">
    <property type="entry name" value="Sig_transdc_resp-reg_receiver"/>
</dbReference>
<proteinExistence type="predicted"/>
<evidence type="ECO:0000256" key="1">
    <source>
        <dbReference type="PROSITE-ProRule" id="PRU00169"/>
    </source>
</evidence>